<sequence length="211" mass="24121">MALKTFPIERQRKLEEKLVRRLVEGTAAWLTFKQATSARTLYSEHFLYPPLFEIGFGRGWKAVAQVPVTKATPTAGAPKTLDFVFFKNSKSSTAAVMIEVKFLRGTNTSQELAALYYDFKKLRDVSIKKIDNATLNTLECAPGKWQIIVAQRDVYEKILKSNSVRREDVASMLRRAREGTLTSAYKSVIETKLKKEFHWHVFAIGEDDWPK</sequence>
<dbReference type="AlphaFoldDB" id="A0A511BB33"/>
<organism evidence="1 2">
    <name type="scientific">Gluconobacter kanchanaburiensis NBRC 103587</name>
    <dbReference type="NCBI Taxonomy" id="1307948"/>
    <lineage>
        <taxon>Bacteria</taxon>
        <taxon>Pseudomonadati</taxon>
        <taxon>Pseudomonadota</taxon>
        <taxon>Alphaproteobacteria</taxon>
        <taxon>Acetobacterales</taxon>
        <taxon>Acetobacteraceae</taxon>
        <taxon>Gluconobacter</taxon>
    </lineage>
</organism>
<accession>A0A511BB33</accession>
<evidence type="ECO:0000313" key="1">
    <source>
        <dbReference type="EMBL" id="GEK97001.1"/>
    </source>
</evidence>
<evidence type="ECO:0000313" key="2">
    <source>
        <dbReference type="Proteomes" id="UP000321079"/>
    </source>
</evidence>
<protein>
    <submittedName>
        <fullName evidence="1">Uncharacterized protein</fullName>
    </submittedName>
</protein>
<reference evidence="1 2" key="1">
    <citation type="submission" date="2019-07" db="EMBL/GenBank/DDBJ databases">
        <title>Whole genome shotgun sequence of Gluconobacter kanchanaburiensis NBRC 103587.</title>
        <authorList>
            <person name="Hosoyama A."/>
            <person name="Uohara A."/>
            <person name="Ohji S."/>
            <person name="Ichikawa N."/>
        </authorList>
    </citation>
    <scope>NUCLEOTIDE SEQUENCE [LARGE SCALE GENOMIC DNA]</scope>
    <source>
        <strain evidence="1 2">NBRC 103587</strain>
    </source>
</reference>
<keyword evidence="2" id="KW-1185">Reference proteome</keyword>
<comment type="caution">
    <text evidence="1">The sequence shown here is derived from an EMBL/GenBank/DDBJ whole genome shotgun (WGS) entry which is preliminary data.</text>
</comment>
<name>A0A511BB33_9PROT</name>
<dbReference type="RefSeq" id="WP_146862830.1">
    <property type="nucleotide sequence ID" value="NZ_BARK01000017.1"/>
</dbReference>
<dbReference type="Proteomes" id="UP000321079">
    <property type="component" value="Unassembled WGS sequence"/>
</dbReference>
<dbReference type="EMBL" id="BJVA01000015">
    <property type="protein sequence ID" value="GEK97001.1"/>
    <property type="molecule type" value="Genomic_DNA"/>
</dbReference>
<gene>
    <name evidence="1" type="ORF">GKA01_21980</name>
</gene>
<proteinExistence type="predicted"/>